<dbReference type="NCBIfam" id="TIGR01760">
    <property type="entry name" value="tape_meas_TP901"/>
    <property type="match status" value="1"/>
</dbReference>
<comment type="caution">
    <text evidence="1">The sequence shown here is derived from an EMBL/GenBank/DDBJ whole genome shotgun (WGS) entry which is preliminary data.</text>
</comment>
<organism evidence="1">
    <name type="scientific">marine sediment metagenome</name>
    <dbReference type="NCBI Taxonomy" id="412755"/>
    <lineage>
        <taxon>unclassified sequences</taxon>
        <taxon>metagenomes</taxon>
        <taxon>ecological metagenomes</taxon>
    </lineage>
</organism>
<evidence type="ECO:0000313" key="1">
    <source>
        <dbReference type="EMBL" id="KKK57366.1"/>
    </source>
</evidence>
<name>A0A0F8ZBF8_9ZZZZ</name>
<proteinExistence type="predicted"/>
<dbReference type="EMBL" id="LAZR01064518">
    <property type="protein sequence ID" value="KKK57366.1"/>
    <property type="molecule type" value="Genomic_DNA"/>
</dbReference>
<protein>
    <recommendedName>
        <fullName evidence="2">Phage tail tape measure protein domain-containing protein</fullName>
    </recommendedName>
</protein>
<accession>A0A0F8ZBF8</accession>
<evidence type="ECO:0008006" key="2">
    <source>
        <dbReference type="Google" id="ProtNLM"/>
    </source>
</evidence>
<gene>
    <name evidence="1" type="ORF">LCGC14_3055200</name>
</gene>
<feature type="non-terminal residue" evidence="1">
    <location>
        <position position="235"/>
    </location>
</feature>
<dbReference type="InterPro" id="IPR010090">
    <property type="entry name" value="Phage_tape_meas"/>
</dbReference>
<sequence length="235" mass="24912">MVVCPINTSLYLFILSKTIPLSFEELAAAIATITQKGVSARMTMTALKAIITTFLAPTPEAASLAMKKFGLSLDATTLSTLGLTGALAKLEKASAEDTAAIFSNVRALLGVEATRKTITKLIENHETALNSLGLSELNYQKVADTTNIILAQNRELWISIKRELGEGLAPSVNAFLKSLQAAAKGVNVAFSGVRRGMLETIAIAHVIRDLGIVGAALQSPEAIGRMANARLKTFD</sequence>
<reference evidence="1" key="1">
    <citation type="journal article" date="2015" name="Nature">
        <title>Complex archaea that bridge the gap between prokaryotes and eukaryotes.</title>
        <authorList>
            <person name="Spang A."/>
            <person name="Saw J.H."/>
            <person name="Jorgensen S.L."/>
            <person name="Zaremba-Niedzwiedzka K."/>
            <person name="Martijn J."/>
            <person name="Lind A.E."/>
            <person name="van Eijk R."/>
            <person name="Schleper C."/>
            <person name="Guy L."/>
            <person name="Ettema T.J."/>
        </authorList>
    </citation>
    <scope>NUCLEOTIDE SEQUENCE</scope>
</reference>
<dbReference type="AlphaFoldDB" id="A0A0F8ZBF8"/>